<dbReference type="Gene3D" id="3.30.60.190">
    <property type="match status" value="1"/>
</dbReference>
<dbReference type="GO" id="GO:0048254">
    <property type="term" value="P:snoRNA localization"/>
    <property type="evidence" value="ECO:0007669"/>
    <property type="project" value="TreeGrafter"/>
</dbReference>
<dbReference type="GO" id="GO:0008270">
    <property type="term" value="F:zinc ion binding"/>
    <property type="evidence" value="ECO:0007669"/>
    <property type="project" value="UniProtKB-UniRule"/>
</dbReference>
<dbReference type="HOGENOM" id="CLU_063513_2_0_1"/>
<feature type="domain" description="HIT-type" evidence="6">
    <location>
        <begin position="5"/>
        <end position="37"/>
    </location>
</feature>
<dbReference type="Pfam" id="PF04438">
    <property type="entry name" value="zf-HIT"/>
    <property type="match status" value="1"/>
</dbReference>
<dbReference type="PANTHER" id="PTHR13483">
    <property type="entry name" value="BOX C_D SNORNA PROTEIN 1-RELATED"/>
    <property type="match status" value="1"/>
</dbReference>
<protein>
    <submittedName>
        <fullName evidence="7">Putative HIT finger domain protein</fullName>
    </submittedName>
</protein>
<dbReference type="SUPFAM" id="SSF144232">
    <property type="entry name" value="HIT/MYND zinc finger-like"/>
    <property type="match status" value="1"/>
</dbReference>
<evidence type="ECO:0000259" key="6">
    <source>
        <dbReference type="PROSITE" id="PS51083"/>
    </source>
</evidence>
<dbReference type="OrthoDB" id="18412at2759"/>
<dbReference type="Proteomes" id="UP000019804">
    <property type="component" value="Unassembled WGS sequence"/>
</dbReference>
<dbReference type="GeneID" id="63695338"/>
<keyword evidence="3" id="KW-0862">Zinc</keyword>
<dbReference type="EMBL" id="KK088426">
    <property type="protein sequence ID" value="EYE94474.1"/>
    <property type="molecule type" value="Genomic_DNA"/>
</dbReference>
<evidence type="ECO:0000256" key="1">
    <source>
        <dbReference type="ARBA" id="ARBA00022723"/>
    </source>
</evidence>
<gene>
    <name evidence="7" type="ORF">EURHEDRAFT_403431</name>
</gene>
<reference evidence="8" key="1">
    <citation type="journal article" date="2014" name="Nat. Commun.">
        <title>Genomic adaptations of the halophilic Dead Sea filamentous fungus Eurotium rubrum.</title>
        <authorList>
            <person name="Kis-Papo T."/>
            <person name="Weig A.R."/>
            <person name="Riley R."/>
            <person name="Persoh D."/>
            <person name="Salamov A."/>
            <person name="Sun H."/>
            <person name="Lipzen A."/>
            <person name="Wasser S.P."/>
            <person name="Rambold G."/>
            <person name="Grigoriev I.V."/>
            <person name="Nevo E."/>
        </authorList>
    </citation>
    <scope>NUCLEOTIDE SEQUENCE [LARGE SCALE GENOMIC DNA]</scope>
    <source>
        <strain evidence="8">CBS 135680</strain>
    </source>
</reference>
<dbReference type="InterPro" id="IPR051639">
    <property type="entry name" value="BCD1"/>
</dbReference>
<evidence type="ECO:0000256" key="5">
    <source>
        <dbReference type="SAM" id="MobiDB-lite"/>
    </source>
</evidence>
<evidence type="ECO:0000313" key="7">
    <source>
        <dbReference type="EMBL" id="EYE94474.1"/>
    </source>
</evidence>
<dbReference type="PROSITE" id="PS51083">
    <property type="entry name" value="ZF_HIT"/>
    <property type="match status" value="1"/>
</dbReference>
<organism evidence="7 8">
    <name type="scientific">Aspergillus ruber (strain CBS 135680)</name>
    <dbReference type="NCBI Taxonomy" id="1388766"/>
    <lineage>
        <taxon>Eukaryota</taxon>
        <taxon>Fungi</taxon>
        <taxon>Dikarya</taxon>
        <taxon>Ascomycota</taxon>
        <taxon>Pezizomycotina</taxon>
        <taxon>Eurotiomycetes</taxon>
        <taxon>Eurotiomycetidae</taxon>
        <taxon>Eurotiales</taxon>
        <taxon>Aspergillaceae</taxon>
        <taxon>Aspergillus</taxon>
        <taxon>Aspergillus subgen. Aspergillus</taxon>
    </lineage>
</organism>
<dbReference type="AlphaFoldDB" id="A0A017SCV9"/>
<dbReference type="GO" id="GO:0005634">
    <property type="term" value="C:nucleus"/>
    <property type="evidence" value="ECO:0007669"/>
    <property type="project" value="TreeGrafter"/>
</dbReference>
<sequence length="195" mass="21811">MTITCEVCSSEQSKYRCPTCGILSCSLGCTQSHKIYCTPKPQEQTPSNNHNPPQPETDANDLVTSMKQNDDRPDPAAVLKSPDLEPLLSRYPQLRAQLRDIYKTTLEKEWIELQYKPQTGRGGRANSRGRGGYRNRGPWTREKGFNRGLGKVRKYRDQCEAGLEIGNDAEGFMRFVALVNDSGNGDDLSLSQEPA</sequence>
<feature type="region of interest" description="Disordered" evidence="5">
    <location>
        <begin position="118"/>
        <end position="145"/>
    </location>
</feature>
<evidence type="ECO:0000256" key="3">
    <source>
        <dbReference type="ARBA" id="ARBA00022833"/>
    </source>
</evidence>
<proteinExistence type="predicted"/>
<dbReference type="STRING" id="1388766.A0A017SCV9"/>
<dbReference type="InterPro" id="IPR007529">
    <property type="entry name" value="Znf_HIT"/>
</dbReference>
<dbReference type="GO" id="GO:0000463">
    <property type="term" value="P:maturation of LSU-rRNA from tricistronic rRNA transcript (SSU-rRNA, 5.8S rRNA, LSU-rRNA)"/>
    <property type="evidence" value="ECO:0007669"/>
    <property type="project" value="TreeGrafter"/>
</dbReference>
<dbReference type="GO" id="GO:0070761">
    <property type="term" value="C:pre-snoRNP complex"/>
    <property type="evidence" value="ECO:0007669"/>
    <property type="project" value="TreeGrafter"/>
</dbReference>
<evidence type="ECO:0000256" key="2">
    <source>
        <dbReference type="ARBA" id="ARBA00022771"/>
    </source>
</evidence>
<feature type="region of interest" description="Disordered" evidence="5">
    <location>
        <begin position="40"/>
        <end position="83"/>
    </location>
</feature>
<accession>A0A017SCV9</accession>
<evidence type="ECO:0000256" key="4">
    <source>
        <dbReference type="PROSITE-ProRule" id="PRU00453"/>
    </source>
</evidence>
<feature type="compositionally biased region" description="Polar residues" evidence="5">
    <location>
        <begin position="41"/>
        <end position="51"/>
    </location>
</feature>
<dbReference type="CDD" id="cd23023">
    <property type="entry name" value="zf-HIT_BCD1"/>
    <property type="match status" value="1"/>
</dbReference>
<keyword evidence="2 4" id="KW-0863">Zinc-finger</keyword>
<keyword evidence="8" id="KW-1185">Reference proteome</keyword>
<evidence type="ECO:0000313" key="8">
    <source>
        <dbReference type="Proteomes" id="UP000019804"/>
    </source>
</evidence>
<dbReference type="PANTHER" id="PTHR13483:SF11">
    <property type="entry name" value="ZINC FINGER HIT DOMAIN-CONTAINING PROTEIN 3"/>
    <property type="match status" value="1"/>
</dbReference>
<name>A0A017SCV9_ASPRC</name>
<dbReference type="GO" id="GO:0000492">
    <property type="term" value="P:box C/D snoRNP assembly"/>
    <property type="evidence" value="ECO:0007669"/>
    <property type="project" value="TreeGrafter"/>
</dbReference>
<dbReference type="RefSeq" id="XP_040638162.1">
    <property type="nucleotide sequence ID" value="XM_040780214.1"/>
</dbReference>
<keyword evidence="1" id="KW-0479">Metal-binding</keyword>